<name>A0A4C2AC97_EUMVA</name>
<sequence length="83" mass="9674">MSTPPTSLYRFRPRSRPQAPALDARPVPLRLRMCDDRVTRRRPSSTSVIERKIRYTPDGPSQRILQKLEPSQIRRKHHQGAVC</sequence>
<evidence type="ECO:0000256" key="1">
    <source>
        <dbReference type="SAM" id="MobiDB-lite"/>
    </source>
</evidence>
<evidence type="ECO:0000313" key="3">
    <source>
        <dbReference type="Proteomes" id="UP000299102"/>
    </source>
</evidence>
<reference evidence="2 3" key="1">
    <citation type="journal article" date="2019" name="Commun. Biol.">
        <title>The bagworm genome reveals a unique fibroin gene that provides high tensile strength.</title>
        <authorList>
            <person name="Kono N."/>
            <person name="Nakamura H."/>
            <person name="Ohtoshi R."/>
            <person name="Tomita M."/>
            <person name="Numata K."/>
            <person name="Arakawa K."/>
        </authorList>
    </citation>
    <scope>NUCLEOTIDE SEQUENCE [LARGE SCALE GENOMIC DNA]</scope>
</reference>
<accession>A0A4C2AC97</accession>
<dbReference type="AlphaFoldDB" id="A0A4C2AC97"/>
<keyword evidence="3" id="KW-1185">Reference proteome</keyword>
<comment type="caution">
    <text evidence="2">The sequence shown here is derived from an EMBL/GenBank/DDBJ whole genome shotgun (WGS) entry which is preliminary data.</text>
</comment>
<organism evidence="2 3">
    <name type="scientific">Eumeta variegata</name>
    <name type="common">Bagworm moth</name>
    <name type="synonym">Eumeta japonica</name>
    <dbReference type="NCBI Taxonomy" id="151549"/>
    <lineage>
        <taxon>Eukaryota</taxon>
        <taxon>Metazoa</taxon>
        <taxon>Ecdysozoa</taxon>
        <taxon>Arthropoda</taxon>
        <taxon>Hexapoda</taxon>
        <taxon>Insecta</taxon>
        <taxon>Pterygota</taxon>
        <taxon>Neoptera</taxon>
        <taxon>Endopterygota</taxon>
        <taxon>Lepidoptera</taxon>
        <taxon>Glossata</taxon>
        <taxon>Ditrysia</taxon>
        <taxon>Tineoidea</taxon>
        <taxon>Psychidae</taxon>
        <taxon>Oiketicinae</taxon>
        <taxon>Eumeta</taxon>
    </lineage>
</organism>
<protein>
    <submittedName>
        <fullName evidence="2">Uncharacterized protein</fullName>
    </submittedName>
</protein>
<gene>
    <name evidence="2" type="ORF">EVAR_65939_1</name>
</gene>
<feature type="region of interest" description="Disordered" evidence="1">
    <location>
        <begin position="1"/>
        <end position="25"/>
    </location>
</feature>
<proteinExistence type="predicted"/>
<dbReference type="EMBL" id="BGZK01002989">
    <property type="protein sequence ID" value="GBP97700.1"/>
    <property type="molecule type" value="Genomic_DNA"/>
</dbReference>
<evidence type="ECO:0000313" key="2">
    <source>
        <dbReference type="EMBL" id="GBP97700.1"/>
    </source>
</evidence>
<dbReference type="Proteomes" id="UP000299102">
    <property type="component" value="Unassembled WGS sequence"/>
</dbReference>